<dbReference type="InterPro" id="IPR000742">
    <property type="entry name" value="EGF"/>
</dbReference>
<dbReference type="OrthoDB" id="5983152at2759"/>
<dbReference type="InterPro" id="IPR052235">
    <property type="entry name" value="Nephronectin_domain"/>
</dbReference>
<dbReference type="InterPro" id="IPR049883">
    <property type="entry name" value="NOTCH1_EGF-like"/>
</dbReference>
<evidence type="ECO:0000256" key="1">
    <source>
        <dbReference type="ARBA" id="ARBA00022536"/>
    </source>
</evidence>
<keyword evidence="1 5" id="KW-0245">EGF-like domain</keyword>
<dbReference type="PROSITE" id="PS50026">
    <property type="entry name" value="EGF_3"/>
    <property type="match status" value="8"/>
</dbReference>
<sequence length="560" mass="59703">MNTLKWKLVFLCAAWLQLQRLVQSLNECANPQLNNCDQNADCTDLPEGFACACKNGFDGSGVQCADVDECSTGAHTCSSNAACINKVGTYACNCGRGFKWNSNTMQCKDINECSLNTDDCSDLATCTNTVGSYKCKCIAGYTGNGVSCTDVNECSTGAHTCINNAACVNKEGTYACNCRLGFKWNSNTMQCQDINECSLNTDDCSDLATCTNTVGSYQCKCIAGYTGNGVSCTDVNECSTGAHTCSSNATCINKVGTYACNCGRGFKWNSNKMQCKDVDECRLKTDNCSDLATCTNTDGSYLCGCITGFTGDGVSCTGPGGSTCAATTDVSFLLNTVGPENLFAQQKMFLQLTAAKFIISDGNRMAVSMYGDTVEHQISLGASKDNKEFLAAVNSLTSLTGQNRLDLAINDTFNSYFNADQVQVSSNAKVMVLVVSDNLNRSSTLCPSYIQPAKVAGKIKDGGVRIIMAAVAVNISEDFHEFFDSDDGIWYFRDYDELVSAAGNFAMAVCETAVRSLGSPYCSEKEDYCQANAKCNESGGVFTCLCKTGFKLDGALCVGD</sequence>
<proteinExistence type="predicted"/>
<feature type="domain" description="EGF-like" evidence="7">
    <location>
        <begin position="66"/>
        <end position="108"/>
    </location>
</feature>
<reference evidence="9" key="1">
    <citation type="submission" date="2023-01" db="EMBL/GenBank/DDBJ databases">
        <title>Genome assembly of the deep-sea coral Lophelia pertusa.</title>
        <authorList>
            <person name="Herrera S."/>
            <person name="Cordes E."/>
        </authorList>
    </citation>
    <scope>NUCLEOTIDE SEQUENCE</scope>
    <source>
        <strain evidence="9">USNM1676648</strain>
        <tissue evidence="9">Polyp</tissue>
    </source>
</reference>
<evidence type="ECO:0000313" key="10">
    <source>
        <dbReference type="Proteomes" id="UP001163046"/>
    </source>
</evidence>
<dbReference type="PANTHER" id="PTHR24050">
    <property type="entry name" value="PA14 DOMAIN-CONTAINING PROTEIN"/>
    <property type="match status" value="1"/>
</dbReference>
<feature type="domain" description="EGF-like" evidence="7">
    <location>
        <begin position="277"/>
        <end position="317"/>
    </location>
</feature>
<dbReference type="FunFam" id="2.10.25.10:FF:000038">
    <property type="entry name" value="Fibrillin 2"/>
    <property type="match status" value="6"/>
</dbReference>
<gene>
    <name evidence="9" type="primary">CR2_2</name>
    <name evidence="9" type="ORF">OS493_021709</name>
</gene>
<dbReference type="SUPFAM" id="SSF57196">
    <property type="entry name" value="EGF/Laminin"/>
    <property type="match status" value="1"/>
</dbReference>
<name>A0A9W9YB51_9CNID</name>
<feature type="domain" description="EGF-like" evidence="7">
    <location>
        <begin position="150"/>
        <end position="192"/>
    </location>
</feature>
<dbReference type="PANTHER" id="PTHR24050:SF28">
    <property type="entry name" value="UROMODULIN-LIKE"/>
    <property type="match status" value="1"/>
</dbReference>
<dbReference type="PROSITE" id="PS00010">
    <property type="entry name" value="ASX_HYDROXYL"/>
    <property type="match status" value="7"/>
</dbReference>
<evidence type="ECO:0000259" key="8">
    <source>
        <dbReference type="PROSITE" id="PS50234"/>
    </source>
</evidence>
<feature type="domain" description="VWFA" evidence="8">
    <location>
        <begin position="329"/>
        <end position="509"/>
    </location>
</feature>
<evidence type="ECO:0000256" key="5">
    <source>
        <dbReference type="PROSITE-ProRule" id="PRU00076"/>
    </source>
</evidence>
<dbReference type="Pfam" id="PF12947">
    <property type="entry name" value="EGF_3"/>
    <property type="match status" value="5"/>
</dbReference>
<feature type="domain" description="EGF-like" evidence="7">
    <location>
        <begin position="234"/>
        <end position="276"/>
    </location>
</feature>
<comment type="caution">
    <text evidence="5">Lacks conserved residue(s) required for the propagation of feature annotation.</text>
</comment>
<dbReference type="AlphaFoldDB" id="A0A9W9YB51"/>
<evidence type="ECO:0000259" key="7">
    <source>
        <dbReference type="PROSITE" id="PS50026"/>
    </source>
</evidence>
<dbReference type="PROSITE" id="PS01187">
    <property type="entry name" value="EGF_CA"/>
    <property type="match status" value="3"/>
</dbReference>
<dbReference type="InterPro" id="IPR000152">
    <property type="entry name" value="EGF-type_Asp/Asn_hydroxyl_site"/>
</dbReference>
<comment type="caution">
    <text evidence="9">The sequence shown here is derived from an EMBL/GenBank/DDBJ whole genome shotgun (WGS) entry which is preliminary data.</text>
</comment>
<evidence type="ECO:0000256" key="3">
    <source>
        <dbReference type="ARBA" id="ARBA00022737"/>
    </source>
</evidence>
<dbReference type="InterPro" id="IPR024731">
    <property type="entry name" value="NELL2-like_EGF"/>
</dbReference>
<keyword evidence="10" id="KW-1185">Reference proteome</keyword>
<dbReference type="PROSITE" id="PS01186">
    <property type="entry name" value="EGF_2"/>
    <property type="match status" value="8"/>
</dbReference>
<dbReference type="SMART" id="SM00327">
    <property type="entry name" value="VWA"/>
    <property type="match status" value="1"/>
</dbReference>
<dbReference type="Pfam" id="PF07645">
    <property type="entry name" value="EGF_CA"/>
    <property type="match status" value="3"/>
</dbReference>
<accession>A0A9W9YB51</accession>
<dbReference type="SUPFAM" id="SSF53300">
    <property type="entry name" value="vWA-like"/>
    <property type="match status" value="1"/>
</dbReference>
<feature type="signal peptide" evidence="6">
    <location>
        <begin position="1"/>
        <end position="24"/>
    </location>
</feature>
<dbReference type="InterPro" id="IPR009030">
    <property type="entry name" value="Growth_fac_rcpt_cys_sf"/>
</dbReference>
<evidence type="ECO:0000256" key="4">
    <source>
        <dbReference type="ARBA" id="ARBA00023157"/>
    </source>
</evidence>
<protein>
    <submittedName>
        <fullName evidence="9">Complement activation, classical pathway</fullName>
    </submittedName>
</protein>
<dbReference type="InterPro" id="IPR001881">
    <property type="entry name" value="EGF-like_Ca-bd_dom"/>
</dbReference>
<dbReference type="Pfam" id="PF00092">
    <property type="entry name" value="VWA"/>
    <property type="match status" value="1"/>
</dbReference>
<feature type="domain" description="EGF-like" evidence="7">
    <location>
        <begin position="518"/>
        <end position="558"/>
    </location>
</feature>
<dbReference type="CDD" id="cd00054">
    <property type="entry name" value="EGF_CA"/>
    <property type="match status" value="6"/>
</dbReference>
<dbReference type="Gene3D" id="3.40.50.410">
    <property type="entry name" value="von Willebrand factor, type A domain"/>
    <property type="match status" value="1"/>
</dbReference>
<feature type="domain" description="EGF-like" evidence="7">
    <location>
        <begin position="193"/>
        <end position="233"/>
    </location>
</feature>
<evidence type="ECO:0000256" key="6">
    <source>
        <dbReference type="SAM" id="SignalP"/>
    </source>
</evidence>
<keyword evidence="4" id="KW-1015">Disulfide bond</keyword>
<dbReference type="SMART" id="SM00179">
    <property type="entry name" value="EGF_CA"/>
    <property type="match status" value="8"/>
</dbReference>
<organism evidence="9 10">
    <name type="scientific">Desmophyllum pertusum</name>
    <dbReference type="NCBI Taxonomy" id="174260"/>
    <lineage>
        <taxon>Eukaryota</taxon>
        <taxon>Metazoa</taxon>
        <taxon>Cnidaria</taxon>
        <taxon>Anthozoa</taxon>
        <taxon>Hexacorallia</taxon>
        <taxon>Scleractinia</taxon>
        <taxon>Caryophylliina</taxon>
        <taxon>Caryophylliidae</taxon>
        <taxon>Desmophyllum</taxon>
    </lineage>
</organism>
<feature type="domain" description="EGF-like" evidence="7">
    <location>
        <begin position="24"/>
        <end position="65"/>
    </location>
</feature>
<evidence type="ECO:0000313" key="9">
    <source>
        <dbReference type="EMBL" id="KAJ7330779.1"/>
    </source>
</evidence>
<dbReference type="GO" id="GO:0005509">
    <property type="term" value="F:calcium ion binding"/>
    <property type="evidence" value="ECO:0007669"/>
    <property type="project" value="InterPro"/>
</dbReference>
<dbReference type="SMART" id="SM00181">
    <property type="entry name" value="EGF"/>
    <property type="match status" value="8"/>
</dbReference>
<dbReference type="EMBL" id="MU827791">
    <property type="protein sequence ID" value="KAJ7330779.1"/>
    <property type="molecule type" value="Genomic_DNA"/>
</dbReference>
<dbReference type="InterPro" id="IPR002035">
    <property type="entry name" value="VWF_A"/>
</dbReference>
<dbReference type="Proteomes" id="UP001163046">
    <property type="component" value="Unassembled WGS sequence"/>
</dbReference>
<keyword evidence="2 6" id="KW-0732">Signal</keyword>
<dbReference type="PROSITE" id="PS50234">
    <property type="entry name" value="VWFA"/>
    <property type="match status" value="1"/>
</dbReference>
<dbReference type="Gene3D" id="2.10.25.10">
    <property type="entry name" value="Laminin"/>
    <property type="match status" value="8"/>
</dbReference>
<keyword evidence="3" id="KW-0677">Repeat</keyword>
<feature type="domain" description="EGF-like" evidence="7">
    <location>
        <begin position="109"/>
        <end position="149"/>
    </location>
</feature>
<feature type="chain" id="PRO_5040939900" evidence="6">
    <location>
        <begin position="25"/>
        <end position="560"/>
    </location>
</feature>
<dbReference type="SUPFAM" id="SSF57184">
    <property type="entry name" value="Growth factor receptor domain"/>
    <property type="match status" value="2"/>
</dbReference>
<dbReference type="InterPro" id="IPR018097">
    <property type="entry name" value="EGF_Ca-bd_CS"/>
</dbReference>
<evidence type="ECO:0000256" key="2">
    <source>
        <dbReference type="ARBA" id="ARBA00022729"/>
    </source>
</evidence>
<dbReference type="InterPro" id="IPR036465">
    <property type="entry name" value="vWFA_dom_sf"/>
</dbReference>